<dbReference type="Proteomes" id="UP001190700">
    <property type="component" value="Unassembled WGS sequence"/>
</dbReference>
<feature type="compositionally biased region" description="Acidic residues" evidence="1">
    <location>
        <begin position="195"/>
        <end position="227"/>
    </location>
</feature>
<reference evidence="2 3" key="1">
    <citation type="journal article" date="2015" name="Genome Biol. Evol.">
        <title>Comparative Genomics of a Bacterivorous Green Alga Reveals Evolutionary Causalities and Consequences of Phago-Mixotrophic Mode of Nutrition.</title>
        <authorList>
            <person name="Burns J.A."/>
            <person name="Paasch A."/>
            <person name="Narechania A."/>
            <person name="Kim E."/>
        </authorList>
    </citation>
    <scope>NUCLEOTIDE SEQUENCE [LARGE SCALE GENOMIC DNA]</scope>
    <source>
        <strain evidence="2 3">PLY_AMNH</strain>
    </source>
</reference>
<comment type="caution">
    <text evidence="2">The sequence shown here is derived from an EMBL/GenBank/DDBJ whole genome shotgun (WGS) entry which is preliminary data.</text>
</comment>
<dbReference type="EMBL" id="LGRX02000235">
    <property type="protein sequence ID" value="KAK3289101.1"/>
    <property type="molecule type" value="Genomic_DNA"/>
</dbReference>
<evidence type="ECO:0000313" key="3">
    <source>
        <dbReference type="Proteomes" id="UP001190700"/>
    </source>
</evidence>
<feature type="region of interest" description="Disordered" evidence="1">
    <location>
        <begin position="190"/>
        <end position="227"/>
    </location>
</feature>
<organism evidence="2 3">
    <name type="scientific">Cymbomonas tetramitiformis</name>
    <dbReference type="NCBI Taxonomy" id="36881"/>
    <lineage>
        <taxon>Eukaryota</taxon>
        <taxon>Viridiplantae</taxon>
        <taxon>Chlorophyta</taxon>
        <taxon>Pyramimonadophyceae</taxon>
        <taxon>Pyramimonadales</taxon>
        <taxon>Pyramimonadaceae</taxon>
        <taxon>Cymbomonas</taxon>
    </lineage>
</organism>
<accession>A0AAE0H530</accession>
<protein>
    <submittedName>
        <fullName evidence="2">Uncharacterized protein</fullName>
    </submittedName>
</protein>
<evidence type="ECO:0000256" key="1">
    <source>
        <dbReference type="SAM" id="MobiDB-lite"/>
    </source>
</evidence>
<dbReference type="AlphaFoldDB" id="A0AAE0H530"/>
<sequence length="227" mass="26008">MYTENPKKNLTSFLKSETGDASKLIFKKEEGDPGYKVKCDTQSFGVIYFDGTKKYYSKDIEHAVCVSNGDYIFFYEENVDDGNVISSIAYKIIYKYQHMEDDECLTDDDDVIKDPCGLPTFHITPDIPEQENSVTKHNDAVTKELFEWLRRLGSPYRADAASALGASPYQQRIVRDVFRRTDCDIIKLAINKASEDEDENDDEEEDDEHEDEDEDADEGDENDEGNK</sequence>
<name>A0AAE0H530_9CHLO</name>
<keyword evidence="3" id="KW-1185">Reference proteome</keyword>
<proteinExistence type="predicted"/>
<evidence type="ECO:0000313" key="2">
    <source>
        <dbReference type="EMBL" id="KAK3289101.1"/>
    </source>
</evidence>
<gene>
    <name evidence="2" type="ORF">CYMTET_3457</name>
</gene>